<evidence type="ECO:0000313" key="3">
    <source>
        <dbReference type="EMBL" id="MCS5733272.1"/>
    </source>
</evidence>
<keyword evidence="4" id="KW-1185">Reference proteome</keyword>
<dbReference type="PANTHER" id="PTHR43441">
    <property type="entry name" value="RIBOSOMAL-PROTEIN-SERINE ACETYLTRANSFERASE"/>
    <property type="match status" value="1"/>
</dbReference>
<comment type="caution">
    <text evidence="3">The sequence shown here is derived from an EMBL/GenBank/DDBJ whole genome shotgun (WGS) entry which is preliminary data.</text>
</comment>
<dbReference type="Proteomes" id="UP001165586">
    <property type="component" value="Unassembled WGS sequence"/>
</dbReference>
<keyword evidence="3" id="KW-0012">Acyltransferase</keyword>
<dbReference type="PROSITE" id="PS51186">
    <property type="entry name" value="GNAT"/>
    <property type="match status" value="1"/>
</dbReference>
<name>A0ABT2H067_9MICO</name>
<dbReference type="SUPFAM" id="SSF55729">
    <property type="entry name" value="Acyl-CoA N-acyltransferases (Nat)"/>
    <property type="match status" value="1"/>
</dbReference>
<dbReference type="InterPro" id="IPR016181">
    <property type="entry name" value="Acyl_CoA_acyltransferase"/>
</dbReference>
<evidence type="ECO:0000313" key="4">
    <source>
        <dbReference type="Proteomes" id="UP001165586"/>
    </source>
</evidence>
<reference evidence="3" key="1">
    <citation type="submission" date="2022-08" db="EMBL/GenBank/DDBJ databases">
        <authorList>
            <person name="Deng Y."/>
            <person name="Han X.-F."/>
            <person name="Zhang Y.-Q."/>
        </authorList>
    </citation>
    <scope>NUCLEOTIDE SEQUENCE</scope>
    <source>
        <strain evidence="3">CPCC 203386</strain>
    </source>
</reference>
<feature type="domain" description="N-acetyltransferase" evidence="2">
    <location>
        <begin position="29"/>
        <end position="177"/>
    </location>
</feature>
<evidence type="ECO:0000256" key="1">
    <source>
        <dbReference type="SAM" id="MobiDB-lite"/>
    </source>
</evidence>
<sequence>MAPLRTRMSLPLQLGDGLRLELRSRETIEAGLELTRRNLQRLREWEPWAQADQTLASARSFTELVLSQYAQGRNIPTLVFLGDEPIGSVSMRIDPLLGTGELGYWIDGDHEGRGIVTRACAALRDRSLEAGLARVEIRAATANTRSRRVAERLGFTLEGVLRSALPVGARRLDLAVYGFVAGDDARDGGNRGEGAAGTGHAVDGRQR</sequence>
<gene>
    <name evidence="3" type="ORF">N1032_05920</name>
</gene>
<proteinExistence type="predicted"/>
<dbReference type="EC" id="2.3.1.-" evidence="3"/>
<dbReference type="RefSeq" id="WP_259538083.1">
    <property type="nucleotide sequence ID" value="NZ_JANLCJ010000002.1"/>
</dbReference>
<dbReference type="EMBL" id="JANLCJ010000002">
    <property type="protein sequence ID" value="MCS5733272.1"/>
    <property type="molecule type" value="Genomic_DNA"/>
</dbReference>
<organism evidence="3 4">
    <name type="scientific">Herbiconiux daphne</name>
    <dbReference type="NCBI Taxonomy" id="2970914"/>
    <lineage>
        <taxon>Bacteria</taxon>
        <taxon>Bacillati</taxon>
        <taxon>Actinomycetota</taxon>
        <taxon>Actinomycetes</taxon>
        <taxon>Micrococcales</taxon>
        <taxon>Microbacteriaceae</taxon>
        <taxon>Herbiconiux</taxon>
    </lineage>
</organism>
<dbReference type="Gene3D" id="3.40.630.30">
    <property type="match status" value="1"/>
</dbReference>
<dbReference type="PANTHER" id="PTHR43441:SF10">
    <property type="entry name" value="ACETYLTRANSFERASE"/>
    <property type="match status" value="1"/>
</dbReference>
<dbReference type="InterPro" id="IPR051908">
    <property type="entry name" value="Ribosomal_N-acetyltransferase"/>
</dbReference>
<dbReference type="InterPro" id="IPR000182">
    <property type="entry name" value="GNAT_dom"/>
</dbReference>
<accession>A0ABT2H067</accession>
<protein>
    <submittedName>
        <fullName evidence="3">GNAT family N-acetyltransferase</fullName>
        <ecNumber evidence="3">2.3.1.-</ecNumber>
    </submittedName>
</protein>
<evidence type="ECO:0000259" key="2">
    <source>
        <dbReference type="PROSITE" id="PS51186"/>
    </source>
</evidence>
<dbReference type="GO" id="GO:0016746">
    <property type="term" value="F:acyltransferase activity"/>
    <property type="evidence" value="ECO:0007669"/>
    <property type="project" value="UniProtKB-KW"/>
</dbReference>
<feature type="region of interest" description="Disordered" evidence="1">
    <location>
        <begin position="188"/>
        <end position="207"/>
    </location>
</feature>
<dbReference type="Pfam" id="PF13302">
    <property type="entry name" value="Acetyltransf_3"/>
    <property type="match status" value="1"/>
</dbReference>
<keyword evidence="3" id="KW-0808">Transferase</keyword>